<comment type="caution">
    <text evidence="7">The sequence shown here is derived from an EMBL/GenBank/DDBJ whole genome shotgun (WGS) entry which is preliminary data.</text>
</comment>
<evidence type="ECO:0000256" key="5">
    <source>
        <dbReference type="SAM" id="Phobius"/>
    </source>
</evidence>
<dbReference type="RefSeq" id="WP_136393272.1">
    <property type="nucleotide sequence ID" value="NZ_SSND01000001.1"/>
</dbReference>
<reference evidence="7 8" key="1">
    <citation type="submission" date="2019-04" db="EMBL/GenBank/DDBJ databases">
        <title>Draft genome sequence of Gemmobacter aestuarii sp. nov.</title>
        <authorList>
            <person name="Hameed A."/>
            <person name="Lin S.-Y."/>
            <person name="Shahina M."/>
            <person name="Lai W.-A."/>
            <person name="Young C.-C."/>
        </authorList>
    </citation>
    <scope>NUCLEOTIDE SEQUENCE [LARGE SCALE GENOMIC DNA]</scope>
    <source>
        <strain evidence="7 8">CC-PW-75</strain>
    </source>
</reference>
<dbReference type="Gene3D" id="1.20.1540.10">
    <property type="entry name" value="Rhomboid-like"/>
    <property type="match status" value="1"/>
</dbReference>
<evidence type="ECO:0000313" key="7">
    <source>
        <dbReference type="EMBL" id="THD84894.1"/>
    </source>
</evidence>
<keyword evidence="3 5" id="KW-1133">Transmembrane helix</keyword>
<dbReference type="OrthoDB" id="7836448at2"/>
<feature type="transmembrane region" description="Helical" evidence="5">
    <location>
        <begin position="109"/>
        <end position="133"/>
    </location>
</feature>
<keyword evidence="8" id="KW-1185">Reference proteome</keyword>
<keyword evidence="2 5" id="KW-0812">Transmembrane</keyword>
<evidence type="ECO:0000256" key="4">
    <source>
        <dbReference type="ARBA" id="ARBA00023136"/>
    </source>
</evidence>
<proteinExistence type="predicted"/>
<dbReference type="InterPro" id="IPR035952">
    <property type="entry name" value="Rhomboid-like_sf"/>
</dbReference>
<organism evidence="7 8">
    <name type="scientific">Aliigemmobacter aestuarii</name>
    <dbReference type="NCBI Taxonomy" id="1445661"/>
    <lineage>
        <taxon>Bacteria</taxon>
        <taxon>Pseudomonadati</taxon>
        <taxon>Pseudomonadota</taxon>
        <taxon>Alphaproteobacteria</taxon>
        <taxon>Rhodobacterales</taxon>
        <taxon>Paracoccaceae</taxon>
        <taxon>Aliigemmobacter</taxon>
    </lineage>
</organism>
<dbReference type="GO" id="GO:0006508">
    <property type="term" value="P:proteolysis"/>
    <property type="evidence" value="ECO:0007669"/>
    <property type="project" value="UniProtKB-KW"/>
</dbReference>
<feature type="transmembrane region" description="Helical" evidence="5">
    <location>
        <begin position="12"/>
        <end position="33"/>
    </location>
</feature>
<feature type="transmembrane region" description="Helical" evidence="5">
    <location>
        <begin position="195"/>
        <end position="221"/>
    </location>
</feature>
<evidence type="ECO:0000256" key="1">
    <source>
        <dbReference type="ARBA" id="ARBA00004141"/>
    </source>
</evidence>
<feature type="transmembrane region" description="Helical" evidence="5">
    <location>
        <begin position="80"/>
        <end position="102"/>
    </location>
</feature>
<dbReference type="AlphaFoldDB" id="A0A4S3MRZ0"/>
<dbReference type="EMBL" id="SSND01000001">
    <property type="protein sequence ID" value="THD84894.1"/>
    <property type="molecule type" value="Genomic_DNA"/>
</dbReference>
<comment type="subcellular location">
    <subcellularLocation>
        <location evidence="1">Membrane</location>
        <topology evidence="1">Multi-pass membrane protein</topology>
    </subcellularLocation>
</comment>
<sequence length="227" mass="24684">MRPGHDAPVFNPLPWIVWVLALPVIAAELFFALGQSGIIGGPQAIGWRLDAVNLFGFAPDFQRGLVARGMWLDQGWLRLLTYPVAHLSFTDALFSVVILLAIGNLIGRVFSPVAMVILYFGSSVATAALYTLMGFDAPLVGADVAVYGLIGAFTWMRWAQYPAGHPERYQAFTLAGFLIGLRVFFWWVFGGSMAWVAAVLAVPVGFGLAILCAPGGLARVLNRMRQR</sequence>
<name>A0A4S3MRZ0_9RHOB</name>
<dbReference type="SUPFAM" id="SSF144091">
    <property type="entry name" value="Rhomboid-like"/>
    <property type="match status" value="1"/>
</dbReference>
<keyword evidence="4 5" id="KW-0472">Membrane</keyword>
<protein>
    <submittedName>
        <fullName evidence="7">Rhomboid family intramembrane serine protease</fullName>
    </submittedName>
</protein>
<gene>
    <name evidence="7" type="ORF">E7811_04005</name>
</gene>
<keyword evidence="7" id="KW-0645">Protease</keyword>
<dbReference type="GO" id="GO:0004252">
    <property type="term" value="F:serine-type endopeptidase activity"/>
    <property type="evidence" value="ECO:0007669"/>
    <property type="project" value="InterPro"/>
</dbReference>
<evidence type="ECO:0000259" key="6">
    <source>
        <dbReference type="Pfam" id="PF01694"/>
    </source>
</evidence>
<feature type="transmembrane region" description="Helical" evidence="5">
    <location>
        <begin position="171"/>
        <end position="189"/>
    </location>
</feature>
<evidence type="ECO:0000256" key="3">
    <source>
        <dbReference type="ARBA" id="ARBA00022989"/>
    </source>
</evidence>
<dbReference type="Pfam" id="PF01694">
    <property type="entry name" value="Rhomboid"/>
    <property type="match status" value="1"/>
</dbReference>
<dbReference type="Proteomes" id="UP000309450">
    <property type="component" value="Unassembled WGS sequence"/>
</dbReference>
<evidence type="ECO:0000313" key="8">
    <source>
        <dbReference type="Proteomes" id="UP000309450"/>
    </source>
</evidence>
<accession>A0A4S3MRZ0</accession>
<dbReference type="GO" id="GO:0016020">
    <property type="term" value="C:membrane"/>
    <property type="evidence" value="ECO:0007669"/>
    <property type="project" value="UniProtKB-SubCell"/>
</dbReference>
<keyword evidence="7" id="KW-0378">Hydrolase</keyword>
<dbReference type="InterPro" id="IPR022764">
    <property type="entry name" value="Peptidase_S54_rhomboid_dom"/>
</dbReference>
<evidence type="ECO:0000256" key="2">
    <source>
        <dbReference type="ARBA" id="ARBA00022692"/>
    </source>
</evidence>
<feature type="domain" description="Peptidase S54 rhomboid" evidence="6">
    <location>
        <begin position="75"/>
        <end position="212"/>
    </location>
</feature>
<feature type="transmembrane region" description="Helical" evidence="5">
    <location>
        <begin position="139"/>
        <end position="159"/>
    </location>
</feature>